<reference evidence="1 2" key="1">
    <citation type="journal article" date="2012" name="J. Bacteriol.">
        <title>Draft Genome Sequence Determination for Cystic Fibrosis and Chronic Granulomatous Disease Burkholderia multivorans Isolates.</title>
        <authorList>
            <person name="Varga J.J."/>
            <person name="Losada L."/>
            <person name="Zelazny A.M."/>
            <person name="Brinkac L."/>
            <person name="Harkins D."/>
            <person name="Radune D."/>
            <person name="Hostetler J."/>
            <person name="Sampaio E.P."/>
            <person name="Ronning C.M."/>
            <person name="Nierman W.C."/>
            <person name="Greenberg D.E."/>
            <person name="Holland S.M."/>
            <person name="Goldberg J.B."/>
        </authorList>
    </citation>
    <scope>NUCLEOTIDE SEQUENCE [LARGE SCALE GENOMIC DNA]</scope>
    <source>
        <strain evidence="1 2">CGD2</strain>
    </source>
</reference>
<dbReference type="AlphaFoldDB" id="B9BPM8"/>
<evidence type="ECO:0000313" key="2">
    <source>
        <dbReference type="Proteomes" id="UP000004535"/>
    </source>
</evidence>
<sequence length="46" mass="5270">MAVLLDEIMVCHLMGYNNGRCIMEYHESNRHTKQKAAGKFADGLSW</sequence>
<protein>
    <submittedName>
        <fullName evidence="1">Uncharacterized protein</fullName>
    </submittedName>
</protein>
<accession>B9BPM8</accession>
<dbReference type="EMBL" id="ACFC01000004">
    <property type="protein sequence ID" value="EEE07546.1"/>
    <property type="molecule type" value="Genomic_DNA"/>
</dbReference>
<evidence type="ECO:0000313" key="1">
    <source>
        <dbReference type="EMBL" id="EEE07546.1"/>
    </source>
</evidence>
<proteinExistence type="predicted"/>
<organism evidence="1 2">
    <name type="scientific">Burkholderia multivorans CGD2</name>
    <dbReference type="NCBI Taxonomy" id="513052"/>
    <lineage>
        <taxon>Bacteria</taxon>
        <taxon>Pseudomonadati</taxon>
        <taxon>Pseudomonadota</taxon>
        <taxon>Betaproteobacteria</taxon>
        <taxon>Burkholderiales</taxon>
        <taxon>Burkholderiaceae</taxon>
        <taxon>Burkholderia</taxon>
        <taxon>Burkholderia cepacia complex</taxon>
    </lineage>
</organism>
<comment type="caution">
    <text evidence="1">The sequence shown here is derived from an EMBL/GenBank/DDBJ whole genome shotgun (WGS) entry which is preliminary data.</text>
</comment>
<gene>
    <name evidence="1" type="ORF">BURMUCGD2_6649</name>
</gene>
<name>B9BPM8_9BURK</name>
<dbReference type="Proteomes" id="UP000004535">
    <property type="component" value="Unassembled WGS sequence"/>
</dbReference>